<reference evidence="1 2" key="1">
    <citation type="submission" date="2019-02" db="EMBL/GenBank/DDBJ databases">
        <title>Deep-cultivation of Planctomycetes and their phenomic and genomic characterization uncovers novel biology.</title>
        <authorList>
            <person name="Wiegand S."/>
            <person name="Jogler M."/>
            <person name="Boedeker C."/>
            <person name="Pinto D."/>
            <person name="Vollmers J."/>
            <person name="Rivas-Marin E."/>
            <person name="Kohn T."/>
            <person name="Peeters S.H."/>
            <person name="Heuer A."/>
            <person name="Rast P."/>
            <person name="Oberbeckmann S."/>
            <person name="Bunk B."/>
            <person name="Jeske O."/>
            <person name="Meyerdierks A."/>
            <person name="Storesund J.E."/>
            <person name="Kallscheuer N."/>
            <person name="Luecker S."/>
            <person name="Lage O.M."/>
            <person name="Pohl T."/>
            <person name="Merkel B.J."/>
            <person name="Hornburger P."/>
            <person name="Mueller R.-W."/>
            <person name="Bruemmer F."/>
            <person name="Labrenz M."/>
            <person name="Spormann A.M."/>
            <person name="Op Den Camp H."/>
            <person name="Overmann J."/>
            <person name="Amann R."/>
            <person name="Jetten M.S.M."/>
            <person name="Mascher T."/>
            <person name="Medema M.H."/>
            <person name="Devos D.P."/>
            <person name="Kaster A.-K."/>
            <person name="Ovreas L."/>
            <person name="Rohde M."/>
            <person name="Galperin M.Y."/>
            <person name="Jogler C."/>
        </authorList>
    </citation>
    <scope>NUCLEOTIDE SEQUENCE [LARGE SCALE GENOMIC DNA]</scope>
    <source>
        <strain evidence="1 2">Pla100</strain>
    </source>
</reference>
<sequence>MADNKNDMDNTDYHHTRLEAGTASQLDELILAKQKEGFELVNAVYDGRAWHAFMKSSLINCDFQVLNELETLNSGIGMLINNEPKFVTTGHLDEVKSVLECVLSALEGSRD</sequence>
<evidence type="ECO:0000313" key="2">
    <source>
        <dbReference type="Proteomes" id="UP000316213"/>
    </source>
</evidence>
<dbReference type="Proteomes" id="UP000316213">
    <property type="component" value="Unassembled WGS sequence"/>
</dbReference>
<dbReference type="EMBL" id="SJPM01000019">
    <property type="protein sequence ID" value="TWT89321.1"/>
    <property type="molecule type" value="Genomic_DNA"/>
</dbReference>
<protein>
    <submittedName>
        <fullName evidence="1">Uncharacterized protein</fullName>
    </submittedName>
</protein>
<accession>A0A5C5ZR95</accession>
<proteinExistence type="predicted"/>
<gene>
    <name evidence="1" type="ORF">Pla100_56380</name>
</gene>
<organism evidence="1 2">
    <name type="scientific">Neorhodopirellula pilleata</name>
    <dbReference type="NCBI Taxonomy" id="2714738"/>
    <lineage>
        <taxon>Bacteria</taxon>
        <taxon>Pseudomonadati</taxon>
        <taxon>Planctomycetota</taxon>
        <taxon>Planctomycetia</taxon>
        <taxon>Pirellulales</taxon>
        <taxon>Pirellulaceae</taxon>
        <taxon>Neorhodopirellula</taxon>
    </lineage>
</organism>
<dbReference type="AlphaFoldDB" id="A0A5C5ZR95"/>
<name>A0A5C5ZR95_9BACT</name>
<keyword evidence="2" id="KW-1185">Reference proteome</keyword>
<dbReference type="RefSeq" id="WP_146581918.1">
    <property type="nucleotide sequence ID" value="NZ_SJPM01000019.1"/>
</dbReference>
<evidence type="ECO:0000313" key="1">
    <source>
        <dbReference type="EMBL" id="TWT89321.1"/>
    </source>
</evidence>
<comment type="caution">
    <text evidence="1">The sequence shown here is derived from an EMBL/GenBank/DDBJ whole genome shotgun (WGS) entry which is preliminary data.</text>
</comment>